<evidence type="ECO:0000313" key="2">
    <source>
        <dbReference type="Proteomes" id="UP000292302"/>
    </source>
</evidence>
<keyword evidence="2" id="KW-1185">Reference proteome</keyword>
<evidence type="ECO:0008006" key="3">
    <source>
        <dbReference type="Google" id="ProtNLM"/>
    </source>
</evidence>
<accession>A0A4Q9QJR6</accession>
<organism evidence="1 2">
    <name type="scientific">Phytopseudomonas daroniae</name>
    <dbReference type="NCBI Taxonomy" id="2487519"/>
    <lineage>
        <taxon>Bacteria</taxon>
        <taxon>Pseudomonadati</taxon>
        <taxon>Pseudomonadota</taxon>
        <taxon>Gammaproteobacteria</taxon>
        <taxon>Pseudomonadales</taxon>
        <taxon>Pseudomonadaceae</taxon>
        <taxon>Phytopseudomonas</taxon>
    </lineage>
</organism>
<dbReference type="OrthoDB" id="119238at2"/>
<evidence type="ECO:0000313" key="1">
    <source>
        <dbReference type="EMBL" id="TBU75830.1"/>
    </source>
</evidence>
<dbReference type="AlphaFoldDB" id="A0A4Q9QJR6"/>
<sequence>MGSMKEHLFELESERRAEWIRGRLGNPDADEYTPGWEELEAEYADMLAWLDEEAEYRWLERHSYNRLYSDFVHEIAIATSLLQLGQGQVHAYTVNKMVYVHAVTLLETFIGTTVRTLVVSTPQFMASMVANVDELNGKQKYTLKQIAQHPKGVSGVILSVLSNLTFHNPATIRNVLHAMIGKRAEGLDLGPFSSICETRHDIVHRNGKTIDDETIPLEAKEVQHSLSQISRLAQEIRDRIHEALDDLSKDAL</sequence>
<comment type="caution">
    <text evidence="1">The sequence shown here is derived from an EMBL/GenBank/DDBJ whole genome shotgun (WGS) entry which is preliminary data.</text>
</comment>
<name>A0A4Q9QJR6_9GAMM</name>
<dbReference type="Proteomes" id="UP000292302">
    <property type="component" value="Unassembled WGS sequence"/>
</dbReference>
<dbReference type="RefSeq" id="WP_131181354.1">
    <property type="nucleotide sequence ID" value="NZ_QJUI01000015.1"/>
</dbReference>
<dbReference type="EMBL" id="QJUI01000015">
    <property type="protein sequence ID" value="TBU75830.1"/>
    <property type="molecule type" value="Genomic_DNA"/>
</dbReference>
<reference evidence="1 2" key="1">
    <citation type="submission" date="2018-06" db="EMBL/GenBank/DDBJ databases">
        <title>Three novel Pseudomonas species isolated from symptomatic oak.</title>
        <authorList>
            <person name="Bueno-Gonzalez V."/>
            <person name="Brady C."/>
        </authorList>
    </citation>
    <scope>NUCLEOTIDE SEQUENCE [LARGE SCALE GENOMIC DNA]</scope>
    <source>
        <strain evidence="1 2">P9A</strain>
    </source>
</reference>
<gene>
    <name evidence="1" type="ORF">DNK06_17870</name>
</gene>
<proteinExistence type="predicted"/>
<protein>
    <recommendedName>
        <fullName evidence="3">RiboL-PSP-HEPN domain-containing protein</fullName>
    </recommendedName>
</protein>